<feature type="domain" description="Serine aminopeptidase S33" evidence="1">
    <location>
        <begin position="55"/>
        <end position="187"/>
    </location>
</feature>
<dbReference type="Pfam" id="PF12146">
    <property type="entry name" value="Hydrolase_4"/>
    <property type="match status" value="1"/>
</dbReference>
<dbReference type="GO" id="GO:0016787">
    <property type="term" value="F:hydrolase activity"/>
    <property type="evidence" value="ECO:0007669"/>
    <property type="project" value="UniProtKB-KW"/>
</dbReference>
<dbReference type="PANTHER" id="PTHR42886:SF29">
    <property type="entry name" value="PUMMELIG, ISOFORM A"/>
    <property type="match status" value="1"/>
</dbReference>
<dbReference type="EMBL" id="BKAL01000003">
    <property type="protein sequence ID" value="GEP68341.1"/>
    <property type="molecule type" value="Genomic_DNA"/>
</dbReference>
<organism evidence="2 3">
    <name type="scientific">Cellulomonas soli</name>
    <dbReference type="NCBI Taxonomy" id="931535"/>
    <lineage>
        <taxon>Bacteria</taxon>
        <taxon>Bacillati</taxon>
        <taxon>Actinomycetota</taxon>
        <taxon>Actinomycetes</taxon>
        <taxon>Micrococcales</taxon>
        <taxon>Cellulomonadaceae</taxon>
        <taxon>Cellulomonas</taxon>
    </lineage>
</organism>
<dbReference type="InterPro" id="IPR029058">
    <property type="entry name" value="AB_hydrolase_fold"/>
</dbReference>
<comment type="caution">
    <text evidence="2">The sequence shown here is derived from an EMBL/GenBank/DDBJ whole genome shotgun (WGS) entry which is preliminary data.</text>
</comment>
<dbReference type="InterPro" id="IPR022742">
    <property type="entry name" value="Hydrolase_4"/>
</dbReference>
<dbReference type="SUPFAM" id="SSF53474">
    <property type="entry name" value="alpha/beta-Hydrolases"/>
    <property type="match status" value="1"/>
</dbReference>
<dbReference type="Proteomes" id="UP000321798">
    <property type="component" value="Unassembled WGS sequence"/>
</dbReference>
<reference evidence="2 3" key="1">
    <citation type="submission" date="2019-07" db="EMBL/GenBank/DDBJ databases">
        <title>Whole genome shotgun sequence of Cellulomonas soli NBRC 109434.</title>
        <authorList>
            <person name="Hosoyama A."/>
            <person name="Uohara A."/>
            <person name="Ohji S."/>
            <person name="Ichikawa N."/>
        </authorList>
    </citation>
    <scope>NUCLEOTIDE SEQUENCE [LARGE SCALE GENOMIC DNA]</scope>
    <source>
        <strain evidence="2 3">NBRC 109434</strain>
    </source>
</reference>
<dbReference type="RefSeq" id="WP_146952109.1">
    <property type="nucleotide sequence ID" value="NZ_BAABBJ010000009.1"/>
</dbReference>
<proteinExistence type="predicted"/>
<evidence type="ECO:0000313" key="3">
    <source>
        <dbReference type="Proteomes" id="UP000321798"/>
    </source>
</evidence>
<gene>
    <name evidence="2" type="ORF">CSO01_10560</name>
</gene>
<keyword evidence="3" id="KW-1185">Reference proteome</keyword>
<name>A0A512PAV1_9CELL</name>
<keyword evidence="2" id="KW-0378">Hydrolase</keyword>
<accession>A0A512PAV1</accession>
<dbReference type="AlphaFoldDB" id="A0A512PAV1"/>
<sequence length="328" mass="35886">MTASAGPLADGWEADRLVPGWQARTLALHPRGGRQPVATLLRRAPLAPTTAVAALHVHGYNDYVFQAHVADALTARGVTFYGLDLRRCGRSTRPGDVPHYTDDLTEYHEELEAAVRLLREELGHERVVLVGHSTGGLSASLWTATATGSELVDALVLNSPWLDLDASWFARVISTRALDFWAPRSPLRVLADGPSAYSHHLHVQHGGRWDYDLALKPPSGFPVRAGWLRAVRRGHALVGRGLDLRVPVLVCSAERSGPNTPDNPELDAQDTILDVRRIAERAPTLGRHVLYVPVPGGIHDLSLSTTPARETYLSTMLSWVDAQVPVRR</sequence>
<evidence type="ECO:0000259" key="1">
    <source>
        <dbReference type="Pfam" id="PF12146"/>
    </source>
</evidence>
<dbReference type="Gene3D" id="3.40.50.1820">
    <property type="entry name" value="alpha/beta hydrolase"/>
    <property type="match status" value="1"/>
</dbReference>
<evidence type="ECO:0000313" key="2">
    <source>
        <dbReference type="EMBL" id="GEP68341.1"/>
    </source>
</evidence>
<dbReference type="OrthoDB" id="9801217at2"/>
<dbReference type="PANTHER" id="PTHR42886">
    <property type="entry name" value="RE40534P-RELATED"/>
    <property type="match status" value="1"/>
</dbReference>
<protein>
    <submittedName>
        <fullName evidence="2">Alpha/beta hydrolase</fullName>
    </submittedName>
</protein>